<feature type="region of interest" description="Disordered" evidence="1">
    <location>
        <begin position="142"/>
        <end position="175"/>
    </location>
</feature>
<dbReference type="EMBL" id="JAQNDN010000007">
    <property type="protein sequence ID" value="MDC0669168.1"/>
    <property type="molecule type" value="Genomic_DNA"/>
</dbReference>
<dbReference type="RefSeq" id="WP_271998853.1">
    <property type="nucleotide sequence ID" value="NZ_JAQNDN010000007.1"/>
</dbReference>
<name>A0ABT5B624_9BACT</name>
<comment type="caution">
    <text evidence="2">The sequence shown here is derived from an EMBL/GenBank/DDBJ whole genome shotgun (WGS) entry which is preliminary data.</text>
</comment>
<evidence type="ECO:0000313" key="3">
    <source>
        <dbReference type="Proteomes" id="UP001217838"/>
    </source>
</evidence>
<evidence type="ECO:0000313" key="2">
    <source>
        <dbReference type="EMBL" id="MDC0669168.1"/>
    </source>
</evidence>
<sequence>MTIAAAPLRLTQATLHAGPQTQDVVAAAVTSGSCREEFGAARVPLRVELPPEVEPLRDYLVYGTRIDGQMWDARSSMCAMIDPGRSWAGEAGTDLVFAVCDRSELRERYPLPGPHRVEMLVTTVDQTQVITTPALVVEFTCAPPGAPSTQPAAEPPAPVEPPKPPEPPELGSRGCTLGEPGFAWVLGALGWGRRRRRGGQPAR</sequence>
<keyword evidence="3" id="KW-1185">Reference proteome</keyword>
<accession>A0ABT5B624</accession>
<evidence type="ECO:0000256" key="1">
    <source>
        <dbReference type="SAM" id="MobiDB-lite"/>
    </source>
</evidence>
<proteinExistence type="predicted"/>
<evidence type="ECO:0008006" key="4">
    <source>
        <dbReference type="Google" id="ProtNLM"/>
    </source>
</evidence>
<feature type="compositionally biased region" description="Pro residues" evidence="1">
    <location>
        <begin position="153"/>
        <end position="168"/>
    </location>
</feature>
<organism evidence="2 3">
    <name type="scientific">Nannocystis radixulma</name>
    <dbReference type="NCBI Taxonomy" id="2995305"/>
    <lineage>
        <taxon>Bacteria</taxon>
        <taxon>Pseudomonadati</taxon>
        <taxon>Myxococcota</taxon>
        <taxon>Polyangia</taxon>
        <taxon>Nannocystales</taxon>
        <taxon>Nannocystaceae</taxon>
        <taxon>Nannocystis</taxon>
    </lineage>
</organism>
<reference evidence="2 3" key="1">
    <citation type="submission" date="2022-11" db="EMBL/GenBank/DDBJ databases">
        <title>Minimal conservation of predation-associated metabolite biosynthetic gene clusters underscores biosynthetic potential of Myxococcota including descriptions for ten novel species: Archangium lansinium sp. nov., Myxococcus landrumus sp. nov., Nannocystis bai.</title>
        <authorList>
            <person name="Ahearne A."/>
            <person name="Stevens C."/>
            <person name="Dowd S."/>
        </authorList>
    </citation>
    <scope>NUCLEOTIDE SEQUENCE [LARGE SCALE GENOMIC DNA]</scope>
    <source>
        <strain evidence="2 3">NCELM</strain>
    </source>
</reference>
<gene>
    <name evidence="2" type="ORF">POL58_15560</name>
</gene>
<protein>
    <recommendedName>
        <fullName evidence="4">MYXO-CTERM domain-containing protein</fullName>
    </recommendedName>
</protein>
<dbReference type="Proteomes" id="UP001217838">
    <property type="component" value="Unassembled WGS sequence"/>
</dbReference>